<dbReference type="CDD" id="cd00130">
    <property type="entry name" value="PAS"/>
    <property type="match status" value="1"/>
</dbReference>
<keyword evidence="7" id="KW-0808">Transferase</keyword>
<evidence type="ECO:0000259" key="22">
    <source>
        <dbReference type="PROSITE" id="PS50113"/>
    </source>
</evidence>
<feature type="modified residue" description="4-aspartylphosphate" evidence="16">
    <location>
        <position position="660"/>
    </location>
</feature>
<dbReference type="InterPro" id="IPR003594">
    <property type="entry name" value="HATPase_dom"/>
</dbReference>
<feature type="coiled-coil region" evidence="17">
    <location>
        <begin position="317"/>
        <end position="369"/>
    </location>
</feature>
<dbReference type="Pfam" id="PF02518">
    <property type="entry name" value="HATPase_c"/>
    <property type="match status" value="1"/>
</dbReference>
<dbReference type="AlphaFoldDB" id="A0A3Q8X3H3"/>
<feature type="modified residue" description="4-aspartylphosphate" evidence="16">
    <location>
        <position position="803"/>
    </location>
</feature>
<dbReference type="SMART" id="SM00387">
    <property type="entry name" value="HATPase_c"/>
    <property type="match status" value="1"/>
</dbReference>
<dbReference type="SUPFAM" id="SSF55874">
    <property type="entry name" value="ATPase domain of HSP90 chaperone/DNA topoisomerase II/histidine kinase"/>
    <property type="match status" value="1"/>
</dbReference>
<evidence type="ECO:0000259" key="21">
    <source>
        <dbReference type="PROSITE" id="PS50112"/>
    </source>
</evidence>
<dbReference type="GO" id="GO:0005886">
    <property type="term" value="C:plasma membrane"/>
    <property type="evidence" value="ECO:0007669"/>
    <property type="project" value="UniProtKB-SubCell"/>
</dbReference>
<evidence type="ECO:0000256" key="9">
    <source>
        <dbReference type="ARBA" id="ARBA00022741"/>
    </source>
</evidence>
<evidence type="ECO:0000256" key="15">
    <source>
        <dbReference type="ARBA" id="ARBA00074306"/>
    </source>
</evidence>
<evidence type="ECO:0000313" key="23">
    <source>
        <dbReference type="EMBL" id="AZN39607.1"/>
    </source>
</evidence>
<dbReference type="InterPro" id="IPR011006">
    <property type="entry name" value="CheY-like_superfamily"/>
</dbReference>
<dbReference type="InterPro" id="IPR036097">
    <property type="entry name" value="HisK_dim/P_sf"/>
</dbReference>
<feature type="domain" description="Response regulatory" evidence="20">
    <location>
        <begin position="754"/>
        <end position="870"/>
    </location>
</feature>
<evidence type="ECO:0000256" key="18">
    <source>
        <dbReference type="SAM" id="Phobius"/>
    </source>
</evidence>
<dbReference type="PANTHER" id="PTHR45339:SF1">
    <property type="entry name" value="HYBRID SIGNAL TRANSDUCTION HISTIDINE KINASE J"/>
    <property type="match status" value="1"/>
</dbReference>
<dbReference type="SUPFAM" id="SSF47384">
    <property type="entry name" value="Homodimeric domain of signal transducing histidine kinase"/>
    <property type="match status" value="1"/>
</dbReference>
<dbReference type="SMART" id="SM00388">
    <property type="entry name" value="HisKA"/>
    <property type="match status" value="1"/>
</dbReference>
<reference evidence="24" key="1">
    <citation type="submission" date="2018-12" db="EMBL/GenBank/DDBJ databases">
        <title>Genome sequence of Peanibacillus sp.</title>
        <authorList>
            <person name="Subramani G."/>
            <person name="Srinivasan S."/>
            <person name="Kim M.K."/>
        </authorList>
    </citation>
    <scope>NUCLEOTIDE SEQUENCE [LARGE SCALE GENOMIC DNA]</scope>
    <source>
        <strain evidence="24">18JY67-1</strain>
    </source>
</reference>
<comment type="similarity">
    <text evidence="3">In the N-terminal section; belongs to the phytochrome family.</text>
</comment>
<dbReference type="Proteomes" id="UP000272528">
    <property type="component" value="Chromosome"/>
</dbReference>
<feature type="domain" description="Histidine kinase" evidence="19">
    <location>
        <begin position="369"/>
        <end position="590"/>
    </location>
</feature>
<protein>
    <recommendedName>
        <fullName evidence="15">Circadian input-output histidine kinase CikA</fullName>
        <ecNumber evidence="4">2.7.13.3</ecNumber>
    </recommendedName>
</protein>
<dbReference type="InterPro" id="IPR004358">
    <property type="entry name" value="Sig_transdc_His_kin-like_C"/>
</dbReference>
<dbReference type="CDD" id="cd17546">
    <property type="entry name" value="REC_hyHK_CKI1_RcsC-like"/>
    <property type="match status" value="1"/>
</dbReference>
<keyword evidence="14 18" id="KW-0472">Membrane</keyword>
<evidence type="ECO:0000256" key="8">
    <source>
        <dbReference type="ARBA" id="ARBA00022692"/>
    </source>
</evidence>
<evidence type="ECO:0000313" key="24">
    <source>
        <dbReference type="Proteomes" id="UP000272528"/>
    </source>
</evidence>
<gene>
    <name evidence="23" type="ORF">EJC50_07995</name>
</gene>
<evidence type="ECO:0000256" key="5">
    <source>
        <dbReference type="ARBA" id="ARBA00022475"/>
    </source>
</evidence>
<dbReference type="InterPro" id="IPR001789">
    <property type="entry name" value="Sig_transdc_resp-reg_receiver"/>
</dbReference>
<evidence type="ECO:0000256" key="1">
    <source>
        <dbReference type="ARBA" id="ARBA00000085"/>
    </source>
</evidence>
<dbReference type="KEGG" id="palb:EJC50_07995"/>
<feature type="domain" description="PAC" evidence="22">
    <location>
        <begin position="274"/>
        <end position="326"/>
    </location>
</feature>
<dbReference type="OrthoDB" id="2676347at2"/>
<dbReference type="CDD" id="cd00156">
    <property type="entry name" value="REC"/>
    <property type="match status" value="1"/>
</dbReference>
<dbReference type="EMBL" id="CP034437">
    <property type="protein sequence ID" value="AZN39607.1"/>
    <property type="molecule type" value="Genomic_DNA"/>
</dbReference>
<evidence type="ECO:0000256" key="2">
    <source>
        <dbReference type="ARBA" id="ARBA00004651"/>
    </source>
</evidence>
<dbReference type="FunFam" id="1.10.287.130:FF:000003">
    <property type="entry name" value="Histidine kinase"/>
    <property type="match status" value="1"/>
</dbReference>
<keyword evidence="24" id="KW-1185">Reference proteome</keyword>
<feature type="domain" description="PAS" evidence="21">
    <location>
        <begin position="218"/>
        <end position="264"/>
    </location>
</feature>
<feature type="domain" description="Response regulatory" evidence="20">
    <location>
        <begin position="610"/>
        <end position="727"/>
    </location>
</feature>
<dbReference type="PROSITE" id="PS50109">
    <property type="entry name" value="HIS_KIN"/>
    <property type="match status" value="1"/>
</dbReference>
<dbReference type="InterPro" id="IPR035965">
    <property type="entry name" value="PAS-like_dom_sf"/>
</dbReference>
<dbReference type="FunFam" id="3.30.565.10:FF:000010">
    <property type="entry name" value="Sensor histidine kinase RcsC"/>
    <property type="match status" value="1"/>
</dbReference>
<dbReference type="GO" id="GO:0005524">
    <property type="term" value="F:ATP binding"/>
    <property type="evidence" value="ECO:0007669"/>
    <property type="project" value="UniProtKB-KW"/>
</dbReference>
<evidence type="ECO:0000256" key="12">
    <source>
        <dbReference type="ARBA" id="ARBA00022989"/>
    </source>
</evidence>
<name>A0A3Q8X3H3_9BACL</name>
<comment type="catalytic activity">
    <reaction evidence="1">
        <text>ATP + protein L-histidine = ADP + protein N-phospho-L-histidine.</text>
        <dbReference type="EC" id="2.7.13.3"/>
    </reaction>
</comment>
<feature type="transmembrane region" description="Helical" evidence="18">
    <location>
        <begin position="185"/>
        <end position="203"/>
    </location>
</feature>
<dbReference type="Gene3D" id="1.10.287.130">
    <property type="match status" value="1"/>
</dbReference>
<dbReference type="PROSITE" id="PS50110">
    <property type="entry name" value="RESPONSE_REGULATORY"/>
    <property type="match status" value="2"/>
</dbReference>
<dbReference type="RefSeq" id="WP_126014345.1">
    <property type="nucleotide sequence ID" value="NZ_CP034437.1"/>
</dbReference>
<dbReference type="CDD" id="cd16922">
    <property type="entry name" value="HATPase_EvgS-ArcB-TorS-like"/>
    <property type="match status" value="1"/>
</dbReference>
<organism evidence="23 24">
    <name type="scientific">Paenibacillus albus</name>
    <dbReference type="NCBI Taxonomy" id="2495582"/>
    <lineage>
        <taxon>Bacteria</taxon>
        <taxon>Bacillati</taxon>
        <taxon>Bacillota</taxon>
        <taxon>Bacilli</taxon>
        <taxon>Bacillales</taxon>
        <taxon>Paenibacillaceae</taxon>
        <taxon>Paenibacillus</taxon>
    </lineage>
</organism>
<evidence type="ECO:0000256" key="11">
    <source>
        <dbReference type="ARBA" id="ARBA00022840"/>
    </source>
</evidence>
<sequence>MSNRTKMTAIFASIFALLASVIAISVYQTNDLRRTIHIVETNWMPSIAKITIMKDEFTQVRVDLHKILLTSDKASQEQLAESIRKEQDKFKTDLEGYSYLNNSDIEAAIYLNVGKFTESYFKTGQLIVEAVLSGEHDTGLALLAQLSPTRQQADAALSKWVDYNLSGTQRDVEKSANQQTLSQTMVILISLLALVIGAIFLFVNRSIRRRAKRDLSLEKEKAQQYLDIVEVIIVAYDPDGRITRINREGCRLLESSEKELLGQNWFSNAWFTFDENEGAIKTISGKKRFISWNNTIVRNEAGQMVGTLRAGMDITERKQAEEALHHYKEHLEVLVEERTTELENKNTMLEEAKETADTANRAKSEFLANMSHEIRTPMNAVIGLSYLLQQTELTEQQKGYVDNTIISAKNLITLINDVLDFSKIEANKVVMEQIEFDLYEVLNQISNLISIKAFDKGLKLHFSIHPDVPQMLVGDPFRLNQILLNLSNNAVKFTEEGEVTFEVRTQRQDKFGVTLAFAVRDTGIGISQEQQDRLFRQFTQADMSTTRKYGGTGLGLVISKNLVELMGGFIEVQSELGEGSCFSFTAQFGHSDGRVLALQEAEDVKLKYLRVLLVIDNIEMQQVLKKQLEQFQCIVGTALSEEDAFEHIARSGRFDLVIVDWMLQHTAALKFAERIKHAFAEPLQVIVLISAYHETGLQQAEQSQAVEKVLHYPISQSQLYNEMVSLFRQHFQTKLQASQHAKQSDKYTALRGARVLLVEDNEINQLVAKEILREMGIHVDVAENGQEAVEWVNREHYDAILMDLQMPVMDGFEATQAIRGLEQGSDTPIIAMTADAMKGVKEQVLNAGMNAYITKPFDPIQLFSILQRLIHTYKNANFKGVSSTVDLKIPIATLKSKG</sequence>
<dbReference type="PROSITE" id="PS50113">
    <property type="entry name" value="PAC"/>
    <property type="match status" value="1"/>
</dbReference>
<dbReference type="GO" id="GO:0000155">
    <property type="term" value="F:phosphorelay sensor kinase activity"/>
    <property type="evidence" value="ECO:0007669"/>
    <property type="project" value="InterPro"/>
</dbReference>
<dbReference type="InterPro" id="IPR003661">
    <property type="entry name" value="HisK_dim/P_dom"/>
</dbReference>
<keyword evidence="10" id="KW-0418">Kinase</keyword>
<evidence type="ECO:0000256" key="16">
    <source>
        <dbReference type="PROSITE-ProRule" id="PRU00169"/>
    </source>
</evidence>
<evidence type="ECO:0000256" key="17">
    <source>
        <dbReference type="SAM" id="Coils"/>
    </source>
</evidence>
<keyword evidence="17" id="KW-0175">Coiled coil</keyword>
<dbReference type="InterPro" id="IPR024478">
    <property type="entry name" value="HlyB_4HB_MCP"/>
</dbReference>
<keyword evidence="5" id="KW-1003">Cell membrane</keyword>
<accession>A0A3Q8X3H3</accession>
<dbReference type="InterPro" id="IPR000700">
    <property type="entry name" value="PAS-assoc_C"/>
</dbReference>
<evidence type="ECO:0000256" key="7">
    <source>
        <dbReference type="ARBA" id="ARBA00022679"/>
    </source>
</evidence>
<dbReference type="InterPro" id="IPR036890">
    <property type="entry name" value="HATPase_C_sf"/>
</dbReference>
<evidence type="ECO:0000256" key="3">
    <source>
        <dbReference type="ARBA" id="ARBA00006402"/>
    </source>
</evidence>
<dbReference type="PANTHER" id="PTHR45339">
    <property type="entry name" value="HYBRID SIGNAL TRANSDUCTION HISTIDINE KINASE J"/>
    <property type="match status" value="1"/>
</dbReference>
<dbReference type="PRINTS" id="PR00344">
    <property type="entry name" value="BCTRLSENSOR"/>
</dbReference>
<evidence type="ECO:0000256" key="13">
    <source>
        <dbReference type="ARBA" id="ARBA00023012"/>
    </source>
</evidence>
<comment type="subcellular location">
    <subcellularLocation>
        <location evidence="2">Cell membrane</location>
        <topology evidence="2">Multi-pass membrane protein</topology>
    </subcellularLocation>
</comment>
<keyword evidence="9" id="KW-0547">Nucleotide-binding</keyword>
<evidence type="ECO:0000259" key="20">
    <source>
        <dbReference type="PROSITE" id="PS50110"/>
    </source>
</evidence>
<dbReference type="EC" id="2.7.13.3" evidence="4"/>
<dbReference type="SMART" id="SM00448">
    <property type="entry name" value="REC"/>
    <property type="match status" value="2"/>
</dbReference>
<keyword evidence="6 16" id="KW-0597">Phosphoprotein</keyword>
<proteinExistence type="inferred from homology"/>
<keyword evidence="8 18" id="KW-0812">Transmembrane</keyword>
<dbReference type="Pfam" id="PF00512">
    <property type="entry name" value="HisKA"/>
    <property type="match status" value="1"/>
</dbReference>
<dbReference type="SUPFAM" id="SSF52172">
    <property type="entry name" value="CheY-like"/>
    <property type="match status" value="2"/>
</dbReference>
<keyword evidence="11" id="KW-0067">ATP-binding</keyword>
<dbReference type="PROSITE" id="PS50112">
    <property type="entry name" value="PAS"/>
    <property type="match status" value="1"/>
</dbReference>
<evidence type="ECO:0000256" key="4">
    <source>
        <dbReference type="ARBA" id="ARBA00012438"/>
    </source>
</evidence>
<evidence type="ECO:0000256" key="6">
    <source>
        <dbReference type="ARBA" id="ARBA00022553"/>
    </source>
</evidence>
<dbReference type="Pfam" id="PF12729">
    <property type="entry name" value="4HB_MCP_1"/>
    <property type="match status" value="1"/>
</dbReference>
<evidence type="ECO:0000256" key="14">
    <source>
        <dbReference type="ARBA" id="ARBA00023136"/>
    </source>
</evidence>
<dbReference type="CDD" id="cd00082">
    <property type="entry name" value="HisKA"/>
    <property type="match status" value="1"/>
</dbReference>
<keyword evidence="13" id="KW-0902">Two-component regulatory system</keyword>
<dbReference type="Gene3D" id="3.30.565.10">
    <property type="entry name" value="Histidine kinase-like ATPase, C-terminal domain"/>
    <property type="match status" value="1"/>
</dbReference>
<dbReference type="Gene3D" id="3.30.450.20">
    <property type="entry name" value="PAS domain"/>
    <property type="match status" value="2"/>
</dbReference>
<evidence type="ECO:0000256" key="10">
    <source>
        <dbReference type="ARBA" id="ARBA00022777"/>
    </source>
</evidence>
<dbReference type="InterPro" id="IPR000014">
    <property type="entry name" value="PAS"/>
</dbReference>
<dbReference type="SUPFAM" id="SSF55785">
    <property type="entry name" value="PYP-like sensor domain (PAS domain)"/>
    <property type="match status" value="1"/>
</dbReference>
<keyword evidence="12 18" id="KW-1133">Transmembrane helix</keyword>
<evidence type="ECO:0000259" key="19">
    <source>
        <dbReference type="PROSITE" id="PS50109"/>
    </source>
</evidence>
<dbReference type="InterPro" id="IPR005467">
    <property type="entry name" value="His_kinase_dom"/>
</dbReference>
<dbReference type="Pfam" id="PF00072">
    <property type="entry name" value="Response_reg"/>
    <property type="match status" value="2"/>
</dbReference>
<dbReference type="Gene3D" id="3.40.50.2300">
    <property type="match status" value="2"/>
</dbReference>